<accession>A0A0D1ZZM1</accession>
<feature type="transmembrane region" description="Helical" evidence="6">
    <location>
        <begin position="416"/>
        <end position="439"/>
    </location>
</feature>
<evidence type="ECO:0000256" key="5">
    <source>
        <dbReference type="ARBA" id="ARBA00023136"/>
    </source>
</evidence>
<dbReference type="InterPro" id="IPR011701">
    <property type="entry name" value="MFS"/>
</dbReference>
<keyword evidence="2" id="KW-0813">Transport</keyword>
<evidence type="ECO:0000256" key="2">
    <source>
        <dbReference type="ARBA" id="ARBA00022448"/>
    </source>
</evidence>
<keyword evidence="4 6" id="KW-1133">Transmembrane helix</keyword>
<dbReference type="AlphaFoldDB" id="A0A0D1ZZM1"/>
<feature type="transmembrane region" description="Helical" evidence="6">
    <location>
        <begin position="129"/>
        <end position="147"/>
    </location>
</feature>
<feature type="transmembrane region" description="Helical" evidence="6">
    <location>
        <begin position="323"/>
        <end position="345"/>
    </location>
</feature>
<organism evidence="7 8">
    <name type="scientific">Cladophialophora immunda</name>
    <dbReference type="NCBI Taxonomy" id="569365"/>
    <lineage>
        <taxon>Eukaryota</taxon>
        <taxon>Fungi</taxon>
        <taxon>Dikarya</taxon>
        <taxon>Ascomycota</taxon>
        <taxon>Pezizomycotina</taxon>
        <taxon>Eurotiomycetes</taxon>
        <taxon>Chaetothyriomycetidae</taxon>
        <taxon>Chaetothyriales</taxon>
        <taxon>Herpotrichiellaceae</taxon>
        <taxon>Cladophialophora</taxon>
    </lineage>
</organism>
<evidence type="ECO:0000256" key="6">
    <source>
        <dbReference type="SAM" id="Phobius"/>
    </source>
</evidence>
<dbReference type="PANTHER" id="PTHR23502">
    <property type="entry name" value="MAJOR FACILITATOR SUPERFAMILY"/>
    <property type="match status" value="1"/>
</dbReference>
<feature type="transmembrane region" description="Helical" evidence="6">
    <location>
        <begin position="193"/>
        <end position="218"/>
    </location>
</feature>
<dbReference type="GO" id="GO:0005886">
    <property type="term" value="C:plasma membrane"/>
    <property type="evidence" value="ECO:0007669"/>
    <property type="project" value="TreeGrafter"/>
</dbReference>
<dbReference type="PANTHER" id="PTHR23502:SF132">
    <property type="entry name" value="POLYAMINE TRANSPORTER 2-RELATED"/>
    <property type="match status" value="1"/>
</dbReference>
<feature type="transmembrane region" description="Helical" evidence="6">
    <location>
        <begin position="388"/>
        <end position="410"/>
    </location>
</feature>
<comment type="subcellular location">
    <subcellularLocation>
        <location evidence="1">Membrane</location>
        <topology evidence="1">Multi-pass membrane protein</topology>
    </subcellularLocation>
</comment>
<proteinExistence type="predicted"/>
<dbReference type="InterPro" id="IPR036259">
    <property type="entry name" value="MFS_trans_sf"/>
</dbReference>
<dbReference type="GO" id="GO:0022857">
    <property type="term" value="F:transmembrane transporter activity"/>
    <property type="evidence" value="ECO:0007669"/>
    <property type="project" value="InterPro"/>
</dbReference>
<dbReference type="RefSeq" id="XP_016253792.1">
    <property type="nucleotide sequence ID" value="XM_016386864.1"/>
</dbReference>
<dbReference type="Gene3D" id="1.20.1250.20">
    <property type="entry name" value="MFS general substrate transporter like domains"/>
    <property type="match status" value="1"/>
</dbReference>
<dbReference type="STRING" id="569365.A0A0D1ZZM1"/>
<evidence type="ECO:0008006" key="9">
    <source>
        <dbReference type="Google" id="ProtNLM"/>
    </source>
</evidence>
<keyword evidence="5 6" id="KW-0472">Membrane</keyword>
<dbReference type="VEuPathDB" id="FungiDB:PV07_00414"/>
<keyword evidence="3 6" id="KW-0812">Transmembrane</keyword>
<dbReference type="GeneID" id="27339608"/>
<dbReference type="Proteomes" id="UP000054466">
    <property type="component" value="Unassembled WGS sequence"/>
</dbReference>
<protein>
    <recommendedName>
        <fullName evidence="9">Major facilitator superfamily (MFS) profile domain-containing protein</fullName>
    </recommendedName>
</protein>
<dbReference type="HOGENOM" id="CLU_008455_13_8_1"/>
<evidence type="ECO:0000256" key="3">
    <source>
        <dbReference type="ARBA" id="ARBA00022692"/>
    </source>
</evidence>
<feature type="transmembrane region" description="Helical" evidence="6">
    <location>
        <begin position="280"/>
        <end position="302"/>
    </location>
</feature>
<dbReference type="EMBL" id="KN847040">
    <property type="protein sequence ID" value="KIW33576.1"/>
    <property type="molecule type" value="Genomic_DNA"/>
</dbReference>
<evidence type="ECO:0000256" key="1">
    <source>
        <dbReference type="ARBA" id="ARBA00004141"/>
    </source>
</evidence>
<reference evidence="7 8" key="1">
    <citation type="submission" date="2015-01" db="EMBL/GenBank/DDBJ databases">
        <title>The Genome Sequence of Cladophialophora immunda CBS83496.</title>
        <authorList>
            <consortium name="The Broad Institute Genomics Platform"/>
            <person name="Cuomo C."/>
            <person name="de Hoog S."/>
            <person name="Gorbushina A."/>
            <person name="Stielow B."/>
            <person name="Teixiera M."/>
            <person name="Abouelleil A."/>
            <person name="Chapman S.B."/>
            <person name="Priest M."/>
            <person name="Young S.K."/>
            <person name="Wortman J."/>
            <person name="Nusbaum C."/>
            <person name="Birren B."/>
        </authorList>
    </citation>
    <scope>NUCLEOTIDE SEQUENCE [LARGE SCALE GENOMIC DNA]</scope>
    <source>
        <strain evidence="7 8">CBS 83496</strain>
    </source>
</reference>
<dbReference type="OrthoDB" id="2533084at2759"/>
<gene>
    <name evidence="7" type="ORF">PV07_00414</name>
</gene>
<feature type="transmembrane region" description="Helical" evidence="6">
    <location>
        <begin position="351"/>
        <end position="376"/>
    </location>
</feature>
<dbReference type="SUPFAM" id="SSF103473">
    <property type="entry name" value="MFS general substrate transporter"/>
    <property type="match status" value="1"/>
</dbReference>
<name>A0A0D1ZZM1_9EURO</name>
<evidence type="ECO:0000313" key="7">
    <source>
        <dbReference type="EMBL" id="KIW33576.1"/>
    </source>
</evidence>
<evidence type="ECO:0000313" key="8">
    <source>
        <dbReference type="Proteomes" id="UP000054466"/>
    </source>
</evidence>
<evidence type="ECO:0000256" key="4">
    <source>
        <dbReference type="ARBA" id="ARBA00022989"/>
    </source>
</evidence>
<sequence length="468" mass="51131">MDNSSSRPKSIDEFIENATELAHYSLSPPTPRTPKVNKSGITLVPQPSDDPCDPLNWSTAKKATTLAIVSLASFSALNQSLANAAGYFEQGEVYHKTPVEVSYGSSTALAGLAVGPYVFNPLAKRYGKCAMIAWGLVVNLCMNIWSACMTKFTQYDAYLASRFFASLAASAPTTVGADVIIETFFLHDRGKCFAIYSCLLLLGTTSGATFSGFIVQNVSWTVQFWYNVAFEAVLAVVLGFIVGLFLFITFGWAVVVTVELSVYLQYPVSEGGYGFTPYQYAYFSFAFWIGVFVAQLYGYLVNDRLPLWLCARKGGNWKPEYRLYALWFPALFISPPALGLVGASLKYHLHYMVLALGVVLQAFTAVAGTGICMSYLVECFTGQANEVAVALTLWRIGFGLALPFFIFHWSDEVGPGWTFGTMAFLNIVAFGGTVILMVWGHKIRQIGVISTKTEEDVKVVSGAVEAGQ</sequence>
<keyword evidence="8" id="KW-1185">Reference proteome</keyword>
<dbReference type="Pfam" id="PF07690">
    <property type="entry name" value="MFS_1"/>
    <property type="match status" value="1"/>
</dbReference>